<keyword evidence="1" id="KW-0732">Signal</keyword>
<dbReference type="AlphaFoldDB" id="A0A9X2PAZ9"/>
<reference evidence="2" key="1">
    <citation type="submission" date="2022-08" db="EMBL/GenBank/DDBJ databases">
        <authorList>
            <person name="Zhang D."/>
        </authorList>
    </citation>
    <scope>NUCLEOTIDE SEQUENCE</scope>
    <source>
        <strain evidence="2">XJ19-11</strain>
    </source>
</reference>
<accession>A0A9X2PAZ9</accession>
<name>A0A9X2PAZ9_9BACT</name>
<protein>
    <recommendedName>
        <fullName evidence="4">Outer membrane protein beta-barrel domain-containing protein</fullName>
    </recommendedName>
</protein>
<proteinExistence type="predicted"/>
<gene>
    <name evidence="2" type="ORF">NU887_17940</name>
</gene>
<feature type="chain" id="PRO_5040986043" description="Outer membrane protein beta-barrel domain-containing protein" evidence="1">
    <location>
        <begin position="22"/>
        <end position="172"/>
    </location>
</feature>
<evidence type="ECO:0000256" key="1">
    <source>
        <dbReference type="SAM" id="SignalP"/>
    </source>
</evidence>
<dbReference type="RefSeq" id="WP_258424766.1">
    <property type="nucleotide sequence ID" value="NZ_JANSUY010000021.1"/>
</dbReference>
<feature type="signal peptide" evidence="1">
    <location>
        <begin position="1"/>
        <end position="21"/>
    </location>
</feature>
<evidence type="ECO:0000313" key="2">
    <source>
        <dbReference type="EMBL" id="MCR9016920.1"/>
    </source>
</evidence>
<evidence type="ECO:0000313" key="3">
    <source>
        <dbReference type="Proteomes" id="UP001142175"/>
    </source>
</evidence>
<organism evidence="2 3">
    <name type="scientific">Aquiflexum gelatinilyticum</name>
    <dbReference type="NCBI Taxonomy" id="2961943"/>
    <lineage>
        <taxon>Bacteria</taxon>
        <taxon>Pseudomonadati</taxon>
        <taxon>Bacteroidota</taxon>
        <taxon>Cytophagia</taxon>
        <taxon>Cytophagales</taxon>
        <taxon>Cyclobacteriaceae</taxon>
        <taxon>Aquiflexum</taxon>
    </lineage>
</organism>
<dbReference type="Proteomes" id="UP001142175">
    <property type="component" value="Unassembled WGS sequence"/>
</dbReference>
<dbReference type="EMBL" id="JANSUY010000021">
    <property type="protein sequence ID" value="MCR9016920.1"/>
    <property type="molecule type" value="Genomic_DNA"/>
</dbReference>
<comment type="caution">
    <text evidence="2">The sequence shown here is derived from an EMBL/GenBank/DDBJ whole genome shotgun (WGS) entry which is preliminary data.</text>
</comment>
<sequence length="172" mass="18891">MKKTIILIFALGLIFSTRAFSQDKPNPTEPSRLAGYFSVLNPLVKFSGGETTNNFSDGYVIGFPSGFVLMGKSNKAGFIFELVPLIQFSEGSSRMANLVFNPGVQFHYPKGWNFNALLSFESSGRYGFTPVISKTIKTGQFSSWFVTVPMPVRFGNDDPGSLEFALQLGVAF</sequence>
<keyword evidence="3" id="KW-1185">Reference proteome</keyword>
<evidence type="ECO:0008006" key="4">
    <source>
        <dbReference type="Google" id="ProtNLM"/>
    </source>
</evidence>